<evidence type="ECO:0000313" key="4">
    <source>
        <dbReference type="EMBL" id="AFZ07259.1"/>
    </source>
</evidence>
<keyword evidence="2 3" id="KW-0802">TPR repeat</keyword>
<organism evidence="4 5">
    <name type="scientific">Phormidium nigroviride PCC 7112</name>
    <dbReference type="NCBI Taxonomy" id="179408"/>
    <lineage>
        <taxon>Bacteria</taxon>
        <taxon>Bacillati</taxon>
        <taxon>Cyanobacteriota</taxon>
        <taxon>Cyanophyceae</taxon>
        <taxon>Oscillatoriophycideae</taxon>
        <taxon>Oscillatoriales</taxon>
        <taxon>Oscillatoriaceae</taxon>
        <taxon>Phormidium</taxon>
    </lineage>
</organism>
<evidence type="ECO:0000256" key="1">
    <source>
        <dbReference type="ARBA" id="ARBA00022737"/>
    </source>
</evidence>
<accession>K9VIB6</accession>
<dbReference type="RefSeq" id="WP_015176542.1">
    <property type="nucleotide sequence ID" value="NC_019729.1"/>
</dbReference>
<reference evidence="4 5" key="1">
    <citation type="submission" date="2012-05" db="EMBL/GenBank/DDBJ databases">
        <title>Finished chromosome of genome of Oscillatoria sp. PCC 7112.</title>
        <authorList>
            <consortium name="US DOE Joint Genome Institute"/>
            <person name="Gugger M."/>
            <person name="Coursin T."/>
            <person name="Rippka R."/>
            <person name="Tandeau De Marsac N."/>
            <person name="Huntemann M."/>
            <person name="Wei C.-L."/>
            <person name="Han J."/>
            <person name="Detter J.C."/>
            <person name="Han C."/>
            <person name="Tapia R."/>
            <person name="Davenport K."/>
            <person name="Daligault H."/>
            <person name="Erkkila T."/>
            <person name="Gu W."/>
            <person name="Munk A.C.C."/>
            <person name="Teshima H."/>
            <person name="Xu Y."/>
            <person name="Chain P."/>
            <person name="Chen A."/>
            <person name="Krypides N."/>
            <person name="Mavromatis K."/>
            <person name="Markowitz V."/>
            <person name="Szeto E."/>
            <person name="Ivanova N."/>
            <person name="Mikhailova N."/>
            <person name="Ovchinnikova G."/>
            <person name="Pagani I."/>
            <person name="Pati A."/>
            <person name="Goodwin L."/>
            <person name="Peters L."/>
            <person name="Pitluck S."/>
            <person name="Woyke T."/>
            <person name="Kerfeld C."/>
        </authorList>
    </citation>
    <scope>NUCLEOTIDE SEQUENCE [LARGE SCALE GENOMIC DNA]</scope>
    <source>
        <strain evidence="4 5">PCC 7112</strain>
    </source>
</reference>
<dbReference type="Proteomes" id="UP000010478">
    <property type="component" value="Chromosome"/>
</dbReference>
<dbReference type="SMART" id="SM00028">
    <property type="entry name" value="TPR"/>
    <property type="match status" value="3"/>
</dbReference>
<dbReference type="AlphaFoldDB" id="K9VIB6"/>
<name>K9VIB6_9CYAN</name>
<dbReference type="Gene3D" id="1.25.40.10">
    <property type="entry name" value="Tetratricopeptide repeat domain"/>
    <property type="match status" value="1"/>
</dbReference>
<dbReference type="InterPro" id="IPR019734">
    <property type="entry name" value="TPR_rpt"/>
</dbReference>
<dbReference type="Pfam" id="PF13431">
    <property type="entry name" value="TPR_17"/>
    <property type="match status" value="1"/>
</dbReference>
<dbReference type="eggNOG" id="COG0457">
    <property type="taxonomic scope" value="Bacteria"/>
</dbReference>
<dbReference type="SUPFAM" id="SSF48452">
    <property type="entry name" value="TPR-like"/>
    <property type="match status" value="1"/>
</dbReference>
<evidence type="ECO:0000256" key="2">
    <source>
        <dbReference type="ARBA" id="ARBA00022803"/>
    </source>
</evidence>
<dbReference type="InterPro" id="IPR011990">
    <property type="entry name" value="TPR-like_helical_dom_sf"/>
</dbReference>
<gene>
    <name evidence="4" type="ORF">Osc7112_2859</name>
</gene>
<protein>
    <submittedName>
        <fullName evidence="4">Tetratricopeptide TPR_1 repeat-containing protein</fullName>
    </submittedName>
</protein>
<evidence type="ECO:0000313" key="5">
    <source>
        <dbReference type="Proteomes" id="UP000010478"/>
    </source>
</evidence>
<dbReference type="PANTHER" id="PTHR44858">
    <property type="entry name" value="TETRATRICOPEPTIDE REPEAT PROTEIN 6"/>
    <property type="match status" value="1"/>
</dbReference>
<dbReference type="PROSITE" id="PS50005">
    <property type="entry name" value="TPR"/>
    <property type="match status" value="1"/>
</dbReference>
<dbReference type="EMBL" id="CP003614">
    <property type="protein sequence ID" value="AFZ07259.1"/>
    <property type="molecule type" value="Genomic_DNA"/>
</dbReference>
<sequence precursor="true">MKSSFYNLIATIVIFTIFGNISPAVSAKSSTILIAQKTIVQNPAEDLFNSALAKSEAGDIQGAIADYTEAIRLNPNYAKAHNKRGIIRGRNLKDYPAAKADFDRAIEINPNYGDAYYNRARVREFLEDKPGAIADYHKAAELYQKDGNTNDYQDAIKHLEMLQE</sequence>
<keyword evidence="5" id="KW-1185">Reference proteome</keyword>
<feature type="repeat" description="TPR" evidence="3">
    <location>
        <begin position="44"/>
        <end position="77"/>
    </location>
</feature>
<dbReference type="KEGG" id="oni:Osc7112_2859"/>
<proteinExistence type="predicted"/>
<dbReference type="InterPro" id="IPR050498">
    <property type="entry name" value="Ycf3"/>
</dbReference>
<dbReference type="GO" id="GO:0009279">
    <property type="term" value="C:cell outer membrane"/>
    <property type="evidence" value="ECO:0007669"/>
    <property type="project" value="TreeGrafter"/>
</dbReference>
<dbReference type="HOGENOM" id="CLU_003728_10_2_3"/>
<keyword evidence="1" id="KW-0677">Repeat</keyword>
<dbReference type="Pfam" id="PF13414">
    <property type="entry name" value="TPR_11"/>
    <property type="match status" value="1"/>
</dbReference>
<dbReference type="STRING" id="179408.Osc7112_2859"/>
<dbReference type="OrthoDB" id="443524at2"/>
<dbReference type="GO" id="GO:0046813">
    <property type="term" value="P:receptor-mediated virion attachment to host cell"/>
    <property type="evidence" value="ECO:0007669"/>
    <property type="project" value="TreeGrafter"/>
</dbReference>
<evidence type="ECO:0000256" key="3">
    <source>
        <dbReference type="PROSITE-ProRule" id="PRU00339"/>
    </source>
</evidence>
<dbReference type="PANTHER" id="PTHR44858:SF1">
    <property type="entry name" value="UDP-N-ACETYLGLUCOSAMINE--PEPTIDE N-ACETYLGLUCOSAMINYLTRANSFERASE SPINDLY-RELATED"/>
    <property type="match status" value="1"/>
</dbReference>